<sequence>MKKKIVTLTGIILLLLNTVSGPISVFAETSDDVTRNHSVSDAQDDADDLTAIPNTERTYAEQLDITSKDGKEDVSTRTDDVSEKQDYSSFMKLSNEQQQKIASYFNWNNWQNSPNFEVNSTNQDDGSDGTTFKREGVTNMTVSTGDTIGELRLSNTSFSLQITSIPGFTTTENQFLFANPTKYRLAGKNLDKSVENKLSFFSGNVYRWETYTNIKDNGIGASGIGPNERYGDFRYYSQLDSDFYPEATPITPKITILSNQNGFYELTSRYNATTETPITSTYNHYAFYNIYSILIPQVIKVQYRDIDTGKEIAPEKIYGKGKRLNDSVNITAPNIGEYEFANKWESLSEYADYSQISGSDSGTKSAINTKLTTNERGIVFYYRMARPTGTSITKTADYNTEDKLAQIGDTVKYKVNLSTESLNGEGVKNVTVSDVLPSGMSEPRNIAIDGTKILSSSQTSELPNYEWDKSNHTMIIHLNNFSGNQKSLLTYQSKVLTGTDGEIKTNNIVFSSTDINTGDKYSPKSSWEFKIKQLNPKISIQKNVKNLSNTTSDHYVIGDKLQYKITMTNPEKDSILSDGKIIDDLPKGLSKPSDIILTRPDGQTTKLSIEDIYNEKTQQLVIPIGNLKGGESVTLTYETSIEDGTAGKELINTAKGTGKTPENKVIEESSSQKVIPVNNPSIKVEKSLTDLTSKEATVGDTLSYTIKMSNPTADSELSNGVIRDVLPAGLSAPTHIQLTNASGETSDLSASDVYDASTRTLTIPVGSLQGGQVVKVSFESEIEASAVGQNLVNVAVGEGQRPDGKPMEGSDSQPVTPSNNPSIKVEKSLTDLTSKEATVGDTLSYTIKMSNPTADSELSNGVIRDVLPAGLSAPTHIQLTNASGETSDLSASDVYDASTRTLTIPVGSLQGGQVVKVSFESEIEASAVGQNLVNVAVGEGQRPDGKP</sequence>
<dbReference type="NCBIfam" id="TIGR01451">
    <property type="entry name" value="B_ant_repeat"/>
    <property type="match status" value="2"/>
</dbReference>
<name>A0A429ZPB6_9ENTE</name>
<feature type="region of interest" description="Disordered" evidence="1">
    <location>
        <begin position="797"/>
        <end position="823"/>
    </location>
</feature>
<dbReference type="RefSeq" id="WP_133306811.1">
    <property type="nucleotide sequence ID" value="NZ_NGJT01000003.1"/>
</dbReference>
<feature type="signal peptide" evidence="2">
    <location>
        <begin position="1"/>
        <end position="27"/>
    </location>
</feature>
<dbReference type="InterPro" id="IPR026466">
    <property type="entry name" value="Fim_isopep_form_D2_dom"/>
</dbReference>
<reference evidence="3 4" key="1">
    <citation type="submission" date="2017-05" db="EMBL/GenBank/DDBJ databases">
        <title>Vagococcus spp. assemblies.</title>
        <authorList>
            <person name="Gulvik C.A."/>
        </authorList>
    </citation>
    <scope>NUCLEOTIDE SEQUENCE [LARGE SCALE GENOMIC DNA]</scope>
    <source>
        <strain evidence="3 4">SS1994</strain>
    </source>
</reference>
<proteinExistence type="predicted"/>
<comment type="caution">
    <text evidence="3">The sequence shown here is derived from an EMBL/GenBank/DDBJ whole genome shotgun (WGS) entry which is preliminary data.</text>
</comment>
<evidence type="ECO:0000313" key="4">
    <source>
        <dbReference type="Proteomes" id="UP000288490"/>
    </source>
</evidence>
<keyword evidence="2" id="KW-0732">Signal</keyword>
<organism evidence="3 4">
    <name type="scientific">Vagococcus bubulae</name>
    <dbReference type="NCBI Taxonomy" id="1977868"/>
    <lineage>
        <taxon>Bacteria</taxon>
        <taxon>Bacillati</taxon>
        <taxon>Bacillota</taxon>
        <taxon>Bacilli</taxon>
        <taxon>Lactobacillales</taxon>
        <taxon>Enterococcaceae</taxon>
        <taxon>Vagococcus</taxon>
    </lineage>
</organism>
<evidence type="ECO:0008006" key="5">
    <source>
        <dbReference type="Google" id="ProtNLM"/>
    </source>
</evidence>
<accession>A0A429ZPB6</accession>
<dbReference type="OrthoDB" id="2176356at2"/>
<evidence type="ECO:0000313" key="3">
    <source>
        <dbReference type="EMBL" id="RST95516.1"/>
    </source>
</evidence>
<dbReference type="PANTHER" id="PTHR34819:SF3">
    <property type="entry name" value="CELL SURFACE PROTEIN"/>
    <property type="match status" value="1"/>
</dbReference>
<gene>
    <name evidence="3" type="ORF">CBF36_02205</name>
</gene>
<evidence type="ECO:0000256" key="2">
    <source>
        <dbReference type="SAM" id="SignalP"/>
    </source>
</evidence>
<dbReference type="AlphaFoldDB" id="A0A429ZPB6"/>
<protein>
    <recommendedName>
        <fullName evidence="5">DUF11 domain-containing protein</fullName>
    </recommendedName>
</protein>
<dbReference type="InterPro" id="IPR051172">
    <property type="entry name" value="Chlamydia_OmcB"/>
</dbReference>
<evidence type="ECO:0000256" key="1">
    <source>
        <dbReference type="SAM" id="MobiDB-lite"/>
    </source>
</evidence>
<dbReference type="InterPro" id="IPR047589">
    <property type="entry name" value="DUF11_rpt"/>
</dbReference>
<dbReference type="EMBL" id="NGJT01000003">
    <property type="protein sequence ID" value="RST95516.1"/>
    <property type="molecule type" value="Genomic_DNA"/>
</dbReference>
<keyword evidence="4" id="KW-1185">Reference proteome</keyword>
<dbReference type="Proteomes" id="UP000288490">
    <property type="component" value="Unassembled WGS sequence"/>
</dbReference>
<feature type="compositionally biased region" description="Polar residues" evidence="1">
    <location>
        <begin position="810"/>
        <end position="822"/>
    </location>
</feature>
<feature type="chain" id="PRO_5019008275" description="DUF11 domain-containing protein" evidence="2">
    <location>
        <begin position="28"/>
        <end position="947"/>
    </location>
</feature>
<dbReference type="Gene3D" id="2.60.40.740">
    <property type="match status" value="4"/>
</dbReference>
<dbReference type="NCBIfam" id="TIGR04226">
    <property type="entry name" value="RrgB_K2N_iso_D2"/>
    <property type="match status" value="3"/>
</dbReference>
<feature type="non-terminal residue" evidence="3">
    <location>
        <position position="947"/>
    </location>
</feature>
<dbReference type="PANTHER" id="PTHR34819">
    <property type="entry name" value="LARGE CYSTEINE-RICH PERIPLASMIC PROTEIN OMCB"/>
    <property type="match status" value="1"/>
</dbReference>